<evidence type="ECO:0000313" key="8">
    <source>
        <dbReference type="Proteomes" id="UP001152759"/>
    </source>
</evidence>
<feature type="transmembrane region" description="Helical" evidence="5">
    <location>
        <begin position="314"/>
        <end position="331"/>
    </location>
</feature>
<organism evidence="7 8">
    <name type="scientific">Bemisia tabaci</name>
    <name type="common">Sweetpotato whitefly</name>
    <name type="synonym">Aleurodes tabaci</name>
    <dbReference type="NCBI Taxonomy" id="7038"/>
    <lineage>
        <taxon>Eukaryota</taxon>
        <taxon>Metazoa</taxon>
        <taxon>Ecdysozoa</taxon>
        <taxon>Arthropoda</taxon>
        <taxon>Hexapoda</taxon>
        <taxon>Insecta</taxon>
        <taxon>Pterygota</taxon>
        <taxon>Neoptera</taxon>
        <taxon>Paraneoptera</taxon>
        <taxon>Hemiptera</taxon>
        <taxon>Sternorrhyncha</taxon>
        <taxon>Aleyrodoidea</taxon>
        <taxon>Aleyrodidae</taxon>
        <taxon>Aleyrodinae</taxon>
        <taxon>Bemisia</taxon>
    </lineage>
</organism>
<dbReference type="EMBL" id="OU963864">
    <property type="protein sequence ID" value="CAH0387683.1"/>
    <property type="molecule type" value="Genomic_DNA"/>
</dbReference>
<evidence type="ECO:0000259" key="6">
    <source>
        <dbReference type="PROSITE" id="PS50850"/>
    </source>
</evidence>
<dbReference type="InterPro" id="IPR005828">
    <property type="entry name" value="MFS_sugar_transport-like"/>
</dbReference>
<comment type="subcellular location">
    <subcellularLocation>
        <location evidence="1">Membrane</location>
        <topology evidence="1">Multi-pass membrane protein</topology>
    </subcellularLocation>
</comment>
<feature type="transmembrane region" description="Helical" evidence="5">
    <location>
        <begin position="459"/>
        <end position="480"/>
    </location>
</feature>
<dbReference type="SUPFAM" id="SSF103473">
    <property type="entry name" value="MFS general substrate transporter"/>
    <property type="match status" value="2"/>
</dbReference>
<dbReference type="Pfam" id="PF00083">
    <property type="entry name" value="Sugar_tr"/>
    <property type="match status" value="2"/>
</dbReference>
<evidence type="ECO:0000256" key="5">
    <source>
        <dbReference type="SAM" id="Phobius"/>
    </source>
</evidence>
<reference evidence="7" key="1">
    <citation type="submission" date="2021-12" db="EMBL/GenBank/DDBJ databases">
        <authorList>
            <person name="King R."/>
        </authorList>
    </citation>
    <scope>NUCLEOTIDE SEQUENCE</scope>
</reference>
<keyword evidence="4 5" id="KW-0472">Membrane</keyword>
<evidence type="ECO:0000256" key="3">
    <source>
        <dbReference type="ARBA" id="ARBA00022989"/>
    </source>
</evidence>
<feature type="transmembrane region" description="Helical" evidence="5">
    <location>
        <begin position="394"/>
        <end position="413"/>
    </location>
</feature>
<evidence type="ECO:0000256" key="1">
    <source>
        <dbReference type="ARBA" id="ARBA00004141"/>
    </source>
</evidence>
<feature type="transmembrane region" description="Helical" evidence="5">
    <location>
        <begin position="184"/>
        <end position="204"/>
    </location>
</feature>
<dbReference type="InterPro" id="IPR050549">
    <property type="entry name" value="MFS_Trehalose_Transporter"/>
</dbReference>
<sequence length="611" mass="67676">MPRRKLKSLSVECGSRLSRVSLLESSADARVSVRRVLIGSCALIVVIVVAFVRRAGCGHVLPPGPRGPQTPAGHIQGRCRRVGALREDGQSTTSISALKLPDRGSRFARIQLFVFACGGAIMIFFFNGVVEAHSAVLLPCLQEPDSPIQITKDQETWIASLGIFAAPLSAILCGPFVDYFGRKVVIQCYFLTSALGYGIIAAATSVIHLYIGRILCSLGVVLTGLSLRMRLTRVNASYAPFPLRHVHSMVFIDVSKRMKRGRQEGFEVAGIVYIAEVCTKRQRSLCMSLSYSTFTAGILFTYVVGAALPWNLGSALYALLCLLLFLYEWFTPESPPWLVKKGRSDRAVAELQRLGRTETAIAEEIKVLRLTCQEESNQRVEWHTFLQPTVWKPFLIIALFHFLQAATGMYDLLYYTVDFIDQLRTDYDSFKVSMGLAIGRFLMTSTVGSFFTTKVPRKLATAISGFSMGGTLLVAAYYEYLFDGVAPGQRPYTWLPILAVFASVMVSCAGVLHLPWMMSGEVFPLNVRGAMGGAVFFVGSWAMFVFLKYYIFFMETFKVTGTLLLCAAASIVTGLFGVFVLTETQNKTLQEVEDSYRRKPRKEIDVEKTGL</sequence>
<feature type="transmembrane region" description="Helical" evidence="5">
    <location>
        <begin position="433"/>
        <end position="452"/>
    </location>
</feature>
<dbReference type="GO" id="GO:0016020">
    <property type="term" value="C:membrane"/>
    <property type="evidence" value="ECO:0007669"/>
    <property type="project" value="UniProtKB-SubCell"/>
</dbReference>
<evidence type="ECO:0000313" key="7">
    <source>
        <dbReference type="EMBL" id="CAH0387683.1"/>
    </source>
</evidence>
<evidence type="ECO:0000256" key="4">
    <source>
        <dbReference type="ARBA" id="ARBA00023136"/>
    </source>
</evidence>
<accession>A0A9P0A9J9</accession>
<dbReference type="PANTHER" id="PTHR48021">
    <property type="match status" value="1"/>
</dbReference>
<feature type="transmembrane region" description="Helical" evidence="5">
    <location>
        <begin position="32"/>
        <end position="52"/>
    </location>
</feature>
<keyword evidence="2 5" id="KW-0812">Transmembrane</keyword>
<dbReference type="InterPro" id="IPR020846">
    <property type="entry name" value="MFS_dom"/>
</dbReference>
<dbReference type="Proteomes" id="UP001152759">
    <property type="component" value="Chromosome 3"/>
</dbReference>
<evidence type="ECO:0000256" key="2">
    <source>
        <dbReference type="ARBA" id="ARBA00022692"/>
    </source>
</evidence>
<dbReference type="PROSITE" id="PS50850">
    <property type="entry name" value="MFS"/>
    <property type="match status" value="1"/>
</dbReference>
<feature type="transmembrane region" description="Helical" evidence="5">
    <location>
        <begin position="289"/>
        <end position="308"/>
    </location>
</feature>
<keyword evidence="8" id="KW-1185">Reference proteome</keyword>
<feature type="transmembrane region" description="Helical" evidence="5">
    <location>
        <begin position="492"/>
        <end position="514"/>
    </location>
</feature>
<dbReference type="GO" id="GO:0022857">
    <property type="term" value="F:transmembrane transporter activity"/>
    <property type="evidence" value="ECO:0007669"/>
    <property type="project" value="InterPro"/>
</dbReference>
<dbReference type="PANTHER" id="PTHR48021:SF32">
    <property type="entry name" value="FACILITATED TREHALOSE TRANSPORTER TRET1-2 HOMOLOG-LIKE PROTEIN"/>
    <property type="match status" value="1"/>
</dbReference>
<keyword evidence="3 5" id="KW-1133">Transmembrane helix</keyword>
<protein>
    <recommendedName>
        <fullName evidence="6">Major facilitator superfamily (MFS) profile domain-containing protein</fullName>
    </recommendedName>
</protein>
<name>A0A9P0A9J9_BEMTA</name>
<gene>
    <name evidence="7" type="ORF">BEMITA_LOCUS6668</name>
</gene>
<feature type="transmembrane region" description="Helical" evidence="5">
    <location>
        <begin position="112"/>
        <end position="137"/>
    </location>
</feature>
<feature type="domain" description="Major facilitator superfamily (MFS) profile" evidence="6">
    <location>
        <begin position="112"/>
        <end position="585"/>
    </location>
</feature>
<feature type="transmembrane region" description="Helical" evidence="5">
    <location>
        <begin position="559"/>
        <end position="581"/>
    </location>
</feature>
<dbReference type="Gene3D" id="1.20.1250.20">
    <property type="entry name" value="MFS general substrate transporter like domains"/>
    <property type="match status" value="1"/>
</dbReference>
<feature type="transmembrane region" description="Helical" evidence="5">
    <location>
        <begin position="157"/>
        <end position="177"/>
    </location>
</feature>
<dbReference type="AlphaFoldDB" id="A0A9P0A9J9"/>
<dbReference type="InterPro" id="IPR036259">
    <property type="entry name" value="MFS_trans_sf"/>
</dbReference>
<proteinExistence type="predicted"/>